<comment type="caution">
    <text evidence="8">The sequence shown here is derived from an EMBL/GenBank/DDBJ whole genome shotgun (WGS) entry which is preliminary data.</text>
</comment>
<dbReference type="EMBL" id="JAACJJ010000001">
    <property type="protein sequence ID" value="KAF5330349.1"/>
    <property type="molecule type" value="Genomic_DNA"/>
</dbReference>
<keyword evidence="3" id="KW-0479">Metal-binding</keyword>
<dbReference type="Pfam" id="PF00293">
    <property type="entry name" value="NUDIX"/>
    <property type="match status" value="1"/>
</dbReference>
<dbReference type="InterPro" id="IPR015797">
    <property type="entry name" value="NUDIX_hydrolase-like_dom_sf"/>
</dbReference>
<dbReference type="CDD" id="cd18870">
    <property type="entry name" value="NUDIX_AcylCoAdiphos_Nudt19"/>
    <property type="match status" value="1"/>
</dbReference>
<dbReference type="PROSITE" id="PS51462">
    <property type="entry name" value="NUDIX"/>
    <property type="match status" value="1"/>
</dbReference>
<evidence type="ECO:0000256" key="2">
    <source>
        <dbReference type="ARBA" id="ARBA00001946"/>
    </source>
</evidence>
<evidence type="ECO:0000256" key="5">
    <source>
        <dbReference type="ARBA" id="ARBA00022842"/>
    </source>
</evidence>
<comment type="cofactor">
    <cofactor evidence="2">
        <name>Mg(2+)</name>
        <dbReference type="ChEBI" id="CHEBI:18420"/>
    </cofactor>
</comment>
<dbReference type="PANTHER" id="PTHR12318">
    <property type="entry name" value="TESTOSTERONE-REGULATED PROTEIN RP2"/>
    <property type="match status" value="1"/>
</dbReference>
<sequence>MRHIRRPLHILRLAFPPRARPQYVAWTPAFSQQSRSNSSLAIPTMSVPTPRPSASLVVVNERNEILLVHRNPKASAFGGMHVFPGGNLDKQQDASLAFTALRETFEESGLLLTTSTPPSKQPSDVELDKARHAIHQQQLQFGAFLDSNNLRADIESLLPFTQWITPIGPPRRFHTQFYVAFLPEAPSTGFSSGVKQERIPKHDGGQEVIEARFVHPQKALDECREGVISVMPPQYYILSTLADILQGSQNTLEQRAKVEALSSGLFGSMVINPRATGKDESGRTILTYEGDELRGGSKGRLHRALVKLNGATANDISLVRNFDIFTEVEAQAFQTVGAAKL</sequence>
<keyword evidence="6" id="KW-0464">Manganese</keyword>
<keyword evidence="4" id="KW-0378">Hydrolase</keyword>
<protein>
    <recommendedName>
        <fullName evidence="7">Nudix hydrolase domain-containing protein</fullName>
    </recommendedName>
</protein>
<dbReference type="SUPFAM" id="SSF55811">
    <property type="entry name" value="Nudix"/>
    <property type="match status" value="1"/>
</dbReference>
<dbReference type="GO" id="GO:0005739">
    <property type="term" value="C:mitochondrion"/>
    <property type="evidence" value="ECO:0007669"/>
    <property type="project" value="TreeGrafter"/>
</dbReference>
<reference evidence="8 9" key="1">
    <citation type="journal article" date="2020" name="ISME J.">
        <title>Uncovering the hidden diversity of litter-decomposition mechanisms in mushroom-forming fungi.</title>
        <authorList>
            <person name="Floudas D."/>
            <person name="Bentzer J."/>
            <person name="Ahren D."/>
            <person name="Johansson T."/>
            <person name="Persson P."/>
            <person name="Tunlid A."/>
        </authorList>
    </citation>
    <scope>NUCLEOTIDE SEQUENCE [LARGE SCALE GENOMIC DNA]</scope>
    <source>
        <strain evidence="8 9">CBS 101986</strain>
    </source>
</reference>
<evidence type="ECO:0000256" key="6">
    <source>
        <dbReference type="ARBA" id="ARBA00023211"/>
    </source>
</evidence>
<feature type="domain" description="Nudix hydrolase" evidence="7">
    <location>
        <begin position="49"/>
        <end position="236"/>
    </location>
</feature>
<comment type="cofactor">
    <cofactor evidence="1">
        <name>Mn(2+)</name>
        <dbReference type="ChEBI" id="CHEBI:29035"/>
    </cofactor>
</comment>
<evidence type="ECO:0000313" key="8">
    <source>
        <dbReference type="EMBL" id="KAF5330349.1"/>
    </source>
</evidence>
<dbReference type="Proteomes" id="UP000567179">
    <property type="component" value="Unassembled WGS sequence"/>
</dbReference>
<evidence type="ECO:0000259" key="7">
    <source>
        <dbReference type="PROSITE" id="PS51462"/>
    </source>
</evidence>
<dbReference type="PANTHER" id="PTHR12318:SF0">
    <property type="entry name" value="ACYL-COENZYME A DIPHOSPHATASE NUDT19"/>
    <property type="match status" value="1"/>
</dbReference>
<dbReference type="InterPro" id="IPR039121">
    <property type="entry name" value="NUDT19"/>
</dbReference>
<dbReference type="GO" id="GO:0046872">
    <property type="term" value="F:metal ion binding"/>
    <property type="evidence" value="ECO:0007669"/>
    <property type="project" value="UniProtKB-KW"/>
</dbReference>
<dbReference type="OrthoDB" id="1695362at2759"/>
<evidence type="ECO:0000256" key="4">
    <source>
        <dbReference type="ARBA" id="ARBA00022801"/>
    </source>
</evidence>
<dbReference type="AlphaFoldDB" id="A0A8H5BVI1"/>
<organism evidence="8 9">
    <name type="scientific">Psilocybe cf. subviscida</name>
    <dbReference type="NCBI Taxonomy" id="2480587"/>
    <lineage>
        <taxon>Eukaryota</taxon>
        <taxon>Fungi</taxon>
        <taxon>Dikarya</taxon>
        <taxon>Basidiomycota</taxon>
        <taxon>Agaricomycotina</taxon>
        <taxon>Agaricomycetes</taxon>
        <taxon>Agaricomycetidae</taxon>
        <taxon>Agaricales</taxon>
        <taxon>Agaricineae</taxon>
        <taxon>Strophariaceae</taxon>
        <taxon>Psilocybe</taxon>
    </lineage>
</organism>
<accession>A0A8H5BVI1</accession>
<dbReference type="Gene3D" id="3.90.79.10">
    <property type="entry name" value="Nucleoside Triphosphate Pyrophosphohydrolase"/>
    <property type="match status" value="1"/>
</dbReference>
<dbReference type="GO" id="GO:0016818">
    <property type="term" value="F:hydrolase activity, acting on acid anhydrides, in phosphorus-containing anhydrides"/>
    <property type="evidence" value="ECO:0007669"/>
    <property type="project" value="InterPro"/>
</dbReference>
<keyword evidence="9" id="KW-1185">Reference proteome</keyword>
<evidence type="ECO:0000256" key="1">
    <source>
        <dbReference type="ARBA" id="ARBA00001936"/>
    </source>
</evidence>
<keyword evidence="5" id="KW-0460">Magnesium</keyword>
<evidence type="ECO:0000256" key="3">
    <source>
        <dbReference type="ARBA" id="ARBA00022723"/>
    </source>
</evidence>
<proteinExistence type="predicted"/>
<dbReference type="InterPro" id="IPR000086">
    <property type="entry name" value="NUDIX_hydrolase_dom"/>
</dbReference>
<name>A0A8H5BVI1_9AGAR</name>
<gene>
    <name evidence="8" type="ORF">D9619_005487</name>
</gene>
<evidence type="ECO:0000313" key="9">
    <source>
        <dbReference type="Proteomes" id="UP000567179"/>
    </source>
</evidence>